<protein>
    <submittedName>
        <fullName evidence="1">Uncharacterized protein</fullName>
    </submittedName>
</protein>
<gene>
    <name evidence="1" type="ORF">N0V87_004548</name>
</gene>
<comment type="caution">
    <text evidence="1">The sequence shown here is derived from an EMBL/GenBank/DDBJ whole genome shotgun (WGS) entry which is preliminary data.</text>
</comment>
<proteinExistence type="predicted"/>
<keyword evidence="2" id="KW-1185">Reference proteome</keyword>
<reference evidence="1" key="1">
    <citation type="submission" date="2022-10" db="EMBL/GenBank/DDBJ databases">
        <title>Tapping the CABI collections for fungal endophytes: first genome assemblies for Collariella, Neodidymelliopsis, Ascochyta clinopodiicola, Didymella pomorum, Didymosphaeria variabile, Neocosmospora piperis and Neocucurbitaria cava.</title>
        <authorList>
            <person name="Hill R."/>
        </authorList>
    </citation>
    <scope>NUCLEOTIDE SEQUENCE</scope>
    <source>
        <strain evidence="1">IMI 360193</strain>
    </source>
</reference>
<dbReference type="EMBL" id="JAPEUV010000037">
    <property type="protein sequence ID" value="KAJ4337593.1"/>
    <property type="molecule type" value="Genomic_DNA"/>
</dbReference>
<dbReference type="Proteomes" id="UP001140562">
    <property type="component" value="Unassembled WGS sequence"/>
</dbReference>
<evidence type="ECO:0000313" key="1">
    <source>
        <dbReference type="EMBL" id="KAJ4337593.1"/>
    </source>
</evidence>
<sequence length="85" mass="10173">MPWIRYRQPTRREAYQDMIRETLEALDSLRFHEPIDPVSEQQYWGGFIDERCHLVVLLADLLVDEWMLGWAVAYLAARSMVNYVQ</sequence>
<name>A0A9W9BZR5_9PLEO</name>
<evidence type="ECO:0000313" key="2">
    <source>
        <dbReference type="Proteomes" id="UP001140562"/>
    </source>
</evidence>
<organism evidence="1 2">
    <name type="scientific">Didymella glomerata</name>
    <dbReference type="NCBI Taxonomy" id="749621"/>
    <lineage>
        <taxon>Eukaryota</taxon>
        <taxon>Fungi</taxon>
        <taxon>Dikarya</taxon>
        <taxon>Ascomycota</taxon>
        <taxon>Pezizomycotina</taxon>
        <taxon>Dothideomycetes</taxon>
        <taxon>Pleosporomycetidae</taxon>
        <taxon>Pleosporales</taxon>
        <taxon>Pleosporineae</taxon>
        <taxon>Didymellaceae</taxon>
        <taxon>Didymella</taxon>
    </lineage>
</organism>
<dbReference type="AlphaFoldDB" id="A0A9W9BZR5"/>
<accession>A0A9W9BZR5</accession>